<dbReference type="Proteomes" id="UP000009359">
    <property type="component" value="Unassembled WGS sequence"/>
</dbReference>
<evidence type="ECO:0000256" key="1">
    <source>
        <dbReference type="SAM" id="MobiDB-lite"/>
    </source>
</evidence>
<evidence type="ECO:0000313" key="3">
    <source>
        <dbReference type="Proteomes" id="UP000009359"/>
    </source>
</evidence>
<name>A0ABN0IHR7_BARBA</name>
<reference evidence="2 3" key="1">
    <citation type="journal article" date="2013" name="Genome Announc.">
        <title>Whole Genome Sequencing and Comparative Analysis of Bartonella bacilliformis Strain INS, the Causative Agent of Carrion's Disease.</title>
        <authorList>
            <person name="Tarazona D."/>
            <person name="Padilla C."/>
            <person name="Caceres O."/>
            <person name="Montenegro J.D."/>
            <person name="Bailon H."/>
            <person name="Ventura G."/>
            <person name="Mendoza G."/>
            <person name="Anaya E."/>
            <person name="Guio H."/>
        </authorList>
    </citation>
    <scope>NUCLEOTIDE SEQUENCE [LARGE SCALE GENOMIC DNA]</scope>
    <source>
        <strain evidence="2 3">INS</strain>
    </source>
</reference>
<evidence type="ECO:0000313" key="2">
    <source>
        <dbReference type="EMBL" id="EKS46042.1"/>
    </source>
</evidence>
<comment type="caution">
    <text evidence="2">The sequence shown here is derived from an EMBL/GenBank/DDBJ whole genome shotgun (WGS) entry which is preliminary data.</text>
</comment>
<feature type="region of interest" description="Disordered" evidence="1">
    <location>
        <begin position="18"/>
        <end position="44"/>
    </location>
</feature>
<proteinExistence type="predicted"/>
<dbReference type="EMBL" id="AMQK01000003">
    <property type="protein sequence ID" value="EKS46042.1"/>
    <property type="molecule type" value="Genomic_DNA"/>
</dbReference>
<gene>
    <name evidence="2" type="ORF">BbINS_00730</name>
</gene>
<organism evidence="2 3">
    <name type="scientific">Bartonella bacilliformis INS</name>
    <dbReference type="NCBI Taxonomy" id="1206782"/>
    <lineage>
        <taxon>Bacteria</taxon>
        <taxon>Pseudomonadati</taxon>
        <taxon>Pseudomonadota</taxon>
        <taxon>Alphaproteobacteria</taxon>
        <taxon>Hyphomicrobiales</taxon>
        <taxon>Bartonellaceae</taxon>
        <taxon>Bartonella</taxon>
    </lineage>
</organism>
<protein>
    <submittedName>
        <fullName evidence="2">Uncharacterized protein</fullName>
    </submittedName>
</protein>
<sequence>MLFFCFWIDATRPYRMQEREQSAERMREEGRNERKGGARVQKRE</sequence>
<accession>A0ABN0IHR7</accession>
<keyword evidence="3" id="KW-1185">Reference proteome</keyword>